<dbReference type="Pfam" id="PF00440">
    <property type="entry name" value="TetR_N"/>
    <property type="match status" value="1"/>
</dbReference>
<proteinExistence type="predicted"/>
<dbReference type="Proteomes" id="UP001501231">
    <property type="component" value="Unassembled WGS sequence"/>
</dbReference>
<keyword evidence="8" id="KW-1185">Reference proteome</keyword>
<evidence type="ECO:0000313" key="8">
    <source>
        <dbReference type="Proteomes" id="UP001501231"/>
    </source>
</evidence>
<evidence type="ECO:0000313" key="7">
    <source>
        <dbReference type="EMBL" id="GAA2451520.1"/>
    </source>
</evidence>
<dbReference type="PANTHER" id="PTHR30055">
    <property type="entry name" value="HTH-TYPE TRANSCRIPTIONAL REGULATOR RUTR"/>
    <property type="match status" value="1"/>
</dbReference>
<dbReference type="InterPro" id="IPR009057">
    <property type="entry name" value="Homeodomain-like_sf"/>
</dbReference>
<evidence type="ECO:0000256" key="3">
    <source>
        <dbReference type="ARBA" id="ARBA00023163"/>
    </source>
</evidence>
<dbReference type="SUPFAM" id="SSF48498">
    <property type="entry name" value="Tetracyclin repressor-like, C-terminal domain"/>
    <property type="match status" value="1"/>
</dbReference>
<reference evidence="8" key="1">
    <citation type="journal article" date="2019" name="Int. J. Syst. Evol. Microbiol.">
        <title>The Global Catalogue of Microorganisms (GCM) 10K type strain sequencing project: providing services to taxonomists for standard genome sequencing and annotation.</title>
        <authorList>
            <consortium name="The Broad Institute Genomics Platform"/>
            <consortium name="The Broad Institute Genome Sequencing Center for Infectious Disease"/>
            <person name="Wu L."/>
            <person name="Ma J."/>
        </authorList>
    </citation>
    <scope>NUCLEOTIDE SEQUENCE [LARGE SCALE GENOMIC DNA]</scope>
    <source>
        <strain evidence="8">JCM 3325</strain>
    </source>
</reference>
<evidence type="ECO:0000256" key="4">
    <source>
        <dbReference type="PROSITE-ProRule" id="PRU00335"/>
    </source>
</evidence>
<dbReference type="InterPro" id="IPR001647">
    <property type="entry name" value="HTH_TetR"/>
</dbReference>
<protein>
    <recommendedName>
        <fullName evidence="6">HTH tetR-type domain-containing protein</fullName>
    </recommendedName>
</protein>
<dbReference type="InterPro" id="IPR050109">
    <property type="entry name" value="HTH-type_TetR-like_transc_reg"/>
</dbReference>
<evidence type="ECO:0000256" key="5">
    <source>
        <dbReference type="SAM" id="MobiDB-lite"/>
    </source>
</evidence>
<sequence>MRDISPPVPAPLTTEAITMTTIDTPAAIQTFIEATNQGDAKAFAAAFTHDANLDDWGREYHGRDGVRAWDRTDNIGVQAHLELAAIDPGSSPDTYVATLTVTGNGHNGTGPMTFHLRDGLIARLRIARDTGRDTTRRLDRGQRPPGNRHAPRNRAGAHVANNANGPAAKEGNGRGRGRRPADEVRADVLRTVGDLLLTEGIADLTFERIARTSGVSKTTLYKWWPSKGALALDGYVHAVQETLAFPDTADIRADLLTQLRAFAHVMTQTPGGRVLTELIGQSQTDQDLATAYRKLYSSRRRRLAAERLHRAQELGQIRTDIDVQVLIDQLWGAVYHRLLIPDEPVTDDFIVALVNNFLDGIRPT</sequence>
<dbReference type="Gene3D" id="1.10.10.60">
    <property type="entry name" value="Homeodomain-like"/>
    <property type="match status" value="1"/>
</dbReference>
<dbReference type="InterPro" id="IPR011075">
    <property type="entry name" value="TetR_C"/>
</dbReference>
<keyword evidence="1" id="KW-0805">Transcription regulation</keyword>
<keyword evidence="2 4" id="KW-0238">DNA-binding</keyword>
<feature type="region of interest" description="Disordered" evidence="5">
    <location>
        <begin position="131"/>
        <end position="182"/>
    </location>
</feature>
<dbReference type="InterPro" id="IPR036271">
    <property type="entry name" value="Tet_transcr_reg_TetR-rel_C_sf"/>
</dbReference>
<evidence type="ECO:0000256" key="2">
    <source>
        <dbReference type="ARBA" id="ARBA00023125"/>
    </source>
</evidence>
<dbReference type="Gene3D" id="1.10.357.10">
    <property type="entry name" value="Tetracycline Repressor, domain 2"/>
    <property type="match status" value="1"/>
</dbReference>
<evidence type="ECO:0000259" key="6">
    <source>
        <dbReference type="PROSITE" id="PS50977"/>
    </source>
</evidence>
<feature type="domain" description="HTH tetR-type" evidence="6">
    <location>
        <begin position="182"/>
        <end position="242"/>
    </location>
</feature>
<dbReference type="EMBL" id="BAAARW010000038">
    <property type="protein sequence ID" value="GAA2451520.1"/>
    <property type="molecule type" value="Genomic_DNA"/>
</dbReference>
<dbReference type="InterPro" id="IPR032710">
    <property type="entry name" value="NTF2-like_dom_sf"/>
</dbReference>
<dbReference type="InterPro" id="IPR037401">
    <property type="entry name" value="SnoaL-like"/>
</dbReference>
<feature type="DNA-binding region" description="H-T-H motif" evidence="4">
    <location>
        <begin position="205"/>
        <end position="224"/>
    </location>
</feature>
<dbReference type="SUPFAM" id="SSF54427">
    <property type="entry name" value="NTF2-like"/>
    <property type="match status" value="1"/>
</dbReference>
<evidence type="ECO:0000256" key="1">
    <source>
        <dbReference type="ARBA" id="ARBA00023015"/>
    </source>
</evidence>
<dbReference type="PROSITE" id="PS50977">
    <property type="entry name" value="HTH_TETR_2"/>
    <property type="match status" value="1"/>
</dbReference>
<dbReference type="Pfam" id="PF16859">
    <property type="entry name" value="TetR_C_11"/>
    <property type="match status" value="1"/>
</dbReference>
<comment type="caution">
    <text evidence="7">The sequence shown here is derived from an EMBL/GenBank/DDBJ whole genome shotgun (WGS) entry which is preliminary data.</text>
</comment>
<dbReference type="PANTHER" id="PTHR30055:SF148">
    <property type="entry name" value="TETR-FAMILY TRANSCRIPTIONAL REGULATOR"/>
    <property type="match status" value="1"/>
</dbReference>
<dbReference type="Pfam" id="PF12680">
    <property type="entry name" value="SnoaL_2"/>
    <property type="match status" value="1"/>
</dbReference>
<keyword evidence="3" id="KW-0804">Transcription</keyword>
<dbReference type="SUPFAM" id="SSF46689">
    <property type="entry name" value="Homeodomain-like"/>
    <property type="match status" value="1"/>
</dbReference>
<name>A0ABP5XCA8_9ACTN</name>
<feature type="compositionally biased region" description="Basic and acidic residues" evidence="5">
    <location>
        <begin position="131"/>
        <end position="142"/>
    </location>
</feature>
<accession>A0ABP5XCA8</accession>
<dbReference type="Gene3D" id="3.10.450.50">
    <property type="match status" value="1"/>
</dbReference>
<gene>
    <name evidence="7" type="ORF">GCM10010191_82030</name>
</gene>
<organism evidence="7 8">
    <name type="scientific">Actinomadura vinacea</name>
    <dbReference type="NCBI Taxonomy" id="115336"/>
    <lineage>
        <taxon>Bacteria</taxon>
        <taxon>Bacillati</taxon>
        <taxon>Actinomycetota</taxon>
        <taxon>Actinomycetes</taxon>
        <taxon>Streptosporangiales</taxon>
        <taxon>Thermomonosporaceae</taxon>
        <taxon>Actinomadura</taxon>
    </lineage>
</organism>